<proteinExistence type="predicted"/>
<comment type="caution">
    <text evidence="2">The sequence shown here is derived from an EMBL/GenBank/DDBJ whole genome shotgun (WGS) entry which is preliminary data.</text>
</comment>
<evidence type="ECO:0000259" key="1">
    <source>
        <dbReference type="Pfam" id="PF00144"/>
    </source>
</evidence>
<dbReference type="PANTHER" id="PTHR43319">
    <property type="entry name" value="BETA-LACTAMASE-RELATED"/>
    <property type="match status" value="1"/>
</dbReference>
<dbReference type="AlphaFoldDB" id="A0A246JS72"/>
<reference evidence="2 3" key="1">
    <citation type="journal article" date="2010" name="Int. J. Syst. Evol. Microbiol.">
        <title>Sphingopyxis bauzanensis sp. nov., a psychrophilic bacterium isolated from soil.</title>
        <authorList>
            <person name="Zhang D.C."/>
            <person name="Liu H.C."/>
            <person name="Xin Y.H."/>
            <person name="Zhou Y.G."/>
            <person name="Schinner F."/>
            <person name="Margesin R."/>
        </authorList>
    </citation>
    <scope>NUCLEOTIDE SEQUENCE [LARGE SCALE GENOMIC DNA]</scope>
    <source>
        <strain evidence="2 3">DSM 22271</strain>
    </source>
</reference>
<dbReference type="InterPro" id="IPR001466">
    <property type="entry name" value="Beta-lactam-related"/>
</dbReference>
<dbReference type="SUPFAM" id="SSF56601">
    <property type="entry name" value="beta-lactamase/transpeptidase-like"/>
    <property type="match status" value="1"/>
</dbReference>
<dbReference type="InterPro" id="IPR052907">
    <property type="entry name" value="Beta-lactamase/esterase"/>
</dbReference>
<organism evidence="2 3">
    <name type="scientific">Sphingopyxis bauzanensis</name>
    <dbReference type="NCBI Taxonomy" id="651663"/>
    <lineage>
        <taxon>Bacteria</taxon>
        <taxon>Pseudomonadati</taxon>
        <taxon>Pseudomonadota</taxon>
        <taxon>Alphaproteobacteria</taxon>
        <taxon>Sphingomonadales</taxon>
        <taxon>Sphingomonadaceae</taxon>
        <taxon>Sphingopyxis</taxon>
    </lineage>
</organism>
<evidence type="ECO:0000313" key="3">
    <source>
        <dbReference type="Proteomes" id="UP000197361"/>
    </source>
</evidence>
<feature type="domain" description="Beta-lactamase-related" evidence="1">
    <location>
        <begin position="24"/>
        <end position="371"/>
    </location>
</feature>
<dbReference type="InterPro" id="IPR012338">
    <property type="entry name" value="Beta-lactam/transpept-like"/>
</dbReference>
<gene>
    <name evidence="2" type="ORF">CDQ92_13775</name>
</gene>
<dbReference type="PANTHER" id="PTHR43319:SF3">
    <property type="entry name" value="BETA-LACTAMASE-RELATED DOMAIN-CONTAINING PROTEIN"/>
    <property type="match status" value="1"/>
</dbReference>
<accession>A0A246JS72</accession>
<evidence type="ECO:0000313" key="2">
    <source>
        <dbReference type="EMBL" id="OWQ95829.1"/>
    </source>
</evidence>
<protein>
    <submittedName>
        <fullName evidence="2">Carboxylesterase</fullName>
    </submittedName>
</protein>
<dbReference type="Pfam" id="PF00144">
    <property type="entry name" value="Beta-lactamase"/>
    <property type="match status" value="1"/>
</dbReference>
<keyword evidence="3" id="KW-1185">Reference proteome</keyword>
<name>A0A246JS72_9SPHN</name>
<dbReference type="EMBL" id="NISK01000003">
    <property type="protein sequence ID" value="OWQ95829.1"/>
    <property type="molecule type" value="Genomic_DNA"/>
</dbReference>
<dbReference type="Proteomes" id="UP000197361">
    <property type="component" value="Unassembled WGS sequence"/>
</dbReference>
<sequence>MVTVNIEIHGTVDPQFSACLDAFRGNFREGGELGAACAVYRDGELVVDLWGGSADSKSKAVWEPDTTVPVFSVTKGISALCILSQVSAGVIDLDRPLAHYWPEFAVHGKGDISVRRALAHQAGVPLLSGKITLEDLADTAAMAARLANEPPLFEPGSTHAYHAVTIGWITSELMRRVTGQTVGSWFRSTLAEPLDLNIQIGRGADARPAVAVVEVPAEYDTPELDPDLIPARAITLNGMFPASLSGLVAGLNDPAMQRVELAGANGVADARSLSRLYSKAIGGGGEAPLLSDGTLRDACEVVSAGTPLGQEFPGPTWGAGLMLPWAVQPMLGEGSFGHDGAGGSLAFAHAPSGVSFAYVRNRFGQPGVKDPLVYAVVDALAQTLGLSIPDY</sequence>
<dbReference type="Gene3D" id="3.40.710.10">
    <property type="entry name" value="DD-peptidase/beta-lactamase superfamily"/>
    <property type="match status" value="1"/>
</dbReference>